<evidence type="ECO:0000313" key="12">
    <source>
        <dbReference type="Proteomes" id="UP000516437"/>
    </source>
</evidence>
<reference evidence="11 12" key="1">
    <citation type="journal article" date="2019" name="Plant Biotechnol. J.">
        <title>The red bayberry genome and genetic basis of sex determination.</title>
        <authorList>
            <person name="Jia H.M."/>
            <person name="Jia H.J."/>
            <person name="Cai Q.L."/>
            <person name="Wang Y."/>
            <person name="Zhao H.B."/>
            <person name="Yang W.F."/>
            <person name="Wang G.Y."/>
            <person name="Li Y.H."/>
            <person name="Zhan D.L."/>
            <person name="Shen Y.T."/>
            <person name="Niu Q.F."/>
            <person name="Chang L."/>
            <person name="Qiu J."/>
            <person name="Zhao L."/>
            <person name="Xie H.B."/>
            <person name="Fu W.Y."/>
            <person name="Jin J."/>
            <person name="Li X.W."/>
            <person name="Jiao Y."/>
            <person name="Zhou C.C."/>
            <person name="Tu T."/>
            <person name="Chai C.Y."/>
            <person name="Gao J.L."/>
            <person name="Fan L.J."/>
            <person name="van de Weg E."/>
            <person name="Wang J.Y."/>
            <person name="Gao Z.S."/>
        </authorList>
    </citation>
    <scope>NUCLEOTIDE SEQUENCE [LARGE SCALE GENOMIC DNA]</scope>
    <source>
        <tissue evidence="11">Leaves</tissue>
    </source>
</reference>
<dbReference type="GO" id="GO:0043531">
    <property type="term" value="F:ADP binding"/>
    <property type="evidence" value="ECO:0007669"/>
    <property type="project" value="InterPro"/>
</dbReference>
<dbReference type="InterPro" id="IPR042197">
    <property type="entry name" value="Apaf_helical"/>
</dbReference>
<dbReference type="GO" id="GO:0006952">
    <property type="term" value="P:defense response"/>
    <property type="evidence" value="ECO:0007669"/>
    <property type="project" value="UniProtKB-KW"/>
</dbReference>
<dbReference type="SUPFAM" id="SSF52540">
    <property type="entry name" value="P-loop containing nucleoside triphosphate hydrolases"/>
    <property type="match status" value="1"/>
</dbReference>
<protein>
    <submittedName>
        <fullName evidence="11">Putative disease resistance protein RGA3</fullName>
    </submittedName>
</protein>
<dbReference type="OrthoDB" id="5279713at2759"/>
<comment type="caution">
    <text evidence="11">The sequence shown here is derived from an EMBL/GenBank/DDBJ whole genome shotgun (WGS) entry which is preliminary data.</text>
</comment>
<dbReference type="InterPro" id="IPR056789">
    <property type="entry name" value="LRR_R13L1-DRL21"/>
</dbReference>
<dbReference type="InterPro" id="IPR038005">
    <property type="entry name" value="RX-like_CC"/>
</dbReference>
<dbReference type="InterPro" id="IPR002182">
    <property type="entry name" value="NB-ARC"/>
</dbReference>
<evidence type="ECO:0000256" key="2">
    <source>
        <dbReference type="ARBA" id="ARBA00022737"/>
    </source>
</evidence>
<dbReference type="Gene3D" id="1.20.5.4130">
    <property type="match status" value="1"/>
</dbReference>
<evidence type="ECO:0000259" key="8">
    <source>
        <dbReference type="Pfam" id="PF18052"/>
    </source>
</evidence>
<proteinExistence type="predicted"/>
<feature type="domain" description="R13L1/DRL21-like LRR repeat region" evidence="10">
    <location>
        <begin position="697"/>
        <end position="820"/>
    </location>
</feature>
<dbReference type="Gene3D" id="3.80.10.10">
    <property type="entry name" value="Ribonuclease Inhibitor"/>
    <property type="match status" value="1"/>
</dbReference>
<dbReference type="PANTHER" id="PTHR36766">
    <property type="entry name" value="PLANT BROAD-SPECTRUM MILDEW RESISTANCE PROTEIN RPW8"/>
    <property type="match status" value="1"/>
</dbReference>
<evidence type="ECO:0000256" key="3">
    <source>
        <dbReference type="ARBA" id="ARBA00022741"/>
    </source>
</evidence>
<dbReference type="FunFam" id="1.10.10.10:FF:000322">
    <property type="entry name" value="Probable disease resistance protein At1g63360"/>
    <property type="match status" value="1"/>
</dbReference>
<evidence type="ECO:0000259" key="9">
    <source>
        <dbReference type="Pfam" id="PF23559"/>
    </source>
</evidence>
<dbReference type="InterPro" id="IPR058922">
    <property type="entry name" value="WHD_DRP"/>
</dbReference>
<keyword evidence="2" id="KW-0677">Repeat</keyword>
<keyword evidence="1" id="KW-0433">Leucine-rich repeat</keyword>
<feature type="domain" description="Disease resistance N-terminal" evidence="8">
    <location>
        <begin position="8"/>
        <end position="91"/>
    </location>
</feature>
<dbReference type="AlphaFoldDB" id="A0A6A1WI73"/>
<dbReference type="EMBL" id="RXIC02000020">
    <property type="protein sequence ID" value="KAB1223348.1"/>
    <property type="molecule type" value="Genomic_DNA"/>
</dbReference>
<dbReference type="SUPFAM" id="SSF52058">
    <property type="entry name" value="L domain-like"/>
    <property type="match status" value="1"/>
</dbReference>
<evidence type="ECO:0000259" key="10">
    <source>
        <dbReference type="Pfam" id="PF25019"/>
    </source>
</evidence>
<keyword evidence="5" id="KW-0067">ATP-binding</keyword>
<dbReference type="InterPro" id="IPR041118">
    <property type="entry name" value="Rx_N"/>
</dbReference>
<dbReference type="GO" id="GO:0051707">
    <property type="term" value="P:response to other organism"/>
    <property type="evidence" value="ECO:0007669"/>
    <property type="project" value="UniProtKB-ARBA"/>
</dbReference>
<evidence type="ECO:0000313" key="11">
    <source>
        <dbReference type="EMBL" id="KAB1223348.1"/>
    </source>
</evidence>
<dbReference type="Gene3D" id="1.10.10.10">
    <property type="entry name" value="Winged helix-like DNA-binding domain superfamily/Winged helix DNA-binding domain"/>
    <property type="match status" value="1"/>
</dbReference>
<dbReference type="Pfam" id="PF00931">
    <property type="entry name" value="NB-ARC"/>
    <property type="match status" value="1"/>
</dbReference>
<dbReference type="Gene3D" id="1.10.8.430">
    <property type="entry name" value="Helical domain of apoptotic protease-activating factors"/>
    <property type="match status" value="1"/>
</dbReference>
<keyword evidence="3" id="KW-0547">Nucleotide-binding</keyword>
<keyword evidence="12" id="KW-1185">Reference proteome</keyword>
<sequence length="994" mass="113314">MASTLLPIVLQQLAVILDREMEGELILLRGAKKEVEKLSSTLRSIEAVLNDAEKRQLKEEAVRDWIDKLKGISYDIDDVVDEWRTATLKEEIPGDEHIPFRRKVSSCSYILSPCICFSQVVFNREIAVKIRRLNGRLDVIAREKNLHEFRTIQSIEEIDRPRTTSIVDISEICGRDKDKDKLVGYLTSETVPGKRNLHMVCIVGMGGIGKTTLAQLVFNDKEVQTCFEIRVWTCVSDPFDETRIAKAIIEAIEGRAPNLTELETLLQRVRDLTEGKKFFLVLDDVWTEDFRKWDPLRDTLKYGAPGSRILITTRKEGVATMMGCSCMHPLGKLSEEDCWWLFSQIAFSERDPEERRQLEDLGRVIAHKCNGLPLAAKTLGSLMRLKKTREEWHYILDSEIWKLEEAERGLFPPLLLSYYDLPSAVRRCFSYCAVFPKDHKIAKNELIKLWMAQGFLSSRGCTEMELKGREYFDSLVTRSFFQDFEKDKVDGSIQRFKMHDIVHDFAQFLTKNECMILEVNGPEELTWDSDSRKARHSTLVVAAPAPFPVSISNADKLRTLSIRHEDNKRIAYALPELCRRLTCLRALNLRNSLIDEAPEELGKLVHLRYLNLSKTKLVELPESVCSLSNLQTLNLTDCQCLQKLPQGIGKLIELRHLEIDRTLSLRVLPKGIARLDSLRTLSRFLVSGPGVSQASKIEDLQKLNCLRKKLRIEGLGNVTDVSQARNAQLKNKRHLNGLEFVFTGDNSMQRIDEDVLEALQPHTEIEHVSIYHHRGTTVFPSWIMSLSNLKGLVLDTCGHCKFLPPLGKLQSLESLGFFNMNSVELVDLKFLGLGIDHGGSESLPVTLFPRLKELGFHGMKGWQKWEGMIATGRDEDAQVKIMPSLCYLHINDCPKLMALPHYLKSMRPKELIIYECPFLKQNVQEMAGVNWDMISHIPNIKIDDRYVQKDLHFVREGEPAQVSVLRTAAVLIHPQSQFLKELAISATCLASGAF</sequence>
<dbReference type="CDD" id="cd14798">
    <property type="entry name" value="RX-CC_like"/>
    <property type="match status" value="1"/>
</dbReference>
<evidence type="ECO:0000256" key="5">
    <source>
        <dbReference type="ARBA" id="ARBA00022840"/>
    </source>
</evidence>
<dbReference type="InterPro" id="IPR036388">
    <property type="entry name" value="WH-like_DNA-bd_sf"/>
</dbReference>
<gene>
    <name evidence="11" type="ORF">CJ030_MR2G028943</name>
</gene>
<feature type="coiled-coil region" evidence="6">
    <location>
        <begin position="28"/>
        <end position="55"/>
    </location>
</feature>
<evidence type="ECO:0000259" key="7">
    <source>
        <dbReference type="Pfam" id="PF00931"/>
    </source>
</evidence>
<feature type="domain" description="Disease resistance protein winged helix" evidence="9">
    <location>
        <begin position="434"/>
        <end position="506"/>
    </location>
</feature>
<evidence type="ECO:0000256" key="1">
    <source>
        <dbReference type="ARBA" id="ARBA00022614"/>
    </source>
</evidence>
<dbReference type="GO" id="GO:0005524">
    <property type="term" value="F:ATP binding"/>
    <property type="evidence" value="ECO:0007669"/>
    <property type="project" value="UniProtKB-KW"/>
</dbReference>
<keyword evidence="6" id="KW-0175">Coiled coil</keyword>
<dbReference type="Pfam" id="PF25019">
    <property type="entry name" value="LRR_R13L1-DRL21"/>
    <property type="match status" value="1"/>
</dbReference>
<dbReference type="InterPro" id="IPR027417">
    <property type="entry name" value="P-loop_NTPase"/>
</dbReference>
<name>A0A6A1WI73_9ROSI</name>
<dbReference type="PRINTS" id="PR00364">
    <property type="entry name" value="DISEASERSIST"/>
</dbReference>
<evidence type="ECO:0000256" key="4">
    <source>
        <dbReference type="ARBA" id="ARBA00022821"/>
    </source>
</evidence>
<keyword evidence="4" id="KW-0611">Plant defense</keyword>
<accession>A0A6A1WI73</accession>
<dbReference type="Gene3D" id="3.40.50.300">
    <property type="entry name" value="P-loop containing nucleotide triphosphate hydrolases"/>
    <property type="match status" value="1"/>
</dbReference>
<dbReference type="InterPro" id="IPR032675">
    <property type="entry name" value="LRR_dom_sf"/>
</dbReference>
<organism evidence="11 12">
    <name type="scientific">Morella rubra</name>
    <name type="common">Chinese bayberry</name>
    <dbReference type="NCBI Taxonomy" id="262757"/>
    <lineage>
        <taxon>Eukaryota</taxon>
        <taxon>Viridiplantae</taxon>
        <taxon>Streptophyta</taxon>
        <taxon>Embryophyta</taxon>
        <taxon>Tracheophyta</taxon>
        <taxon>Spermatophyta</taxon>
        <taxon>Magnoliopsida</taxon>
        <taxon>eudicotyledons</taxon>
        <taxon>Gunneridae</taxon>
        <taxon>Pentapetalae</taxon>
        <taxon>rosids</taxon>
        <taxon>fabids</taxon>
        <taxon>Fagales</taxon>
        <taxon>Myricaceae</taxon>
        <taxon>Morella</taxon>
    </lineage>
</organism>
<dbReference type="Proteomes" id="UP000516437">
    <property type="component" value="Chromosome 2"/>
</dbReference>
<dbReference type="PANTHER" id="PTHR36766:SF45">
    <property type="entry name" value="NB-ARC DOMAIN-CONTAINING PROTEIN"/>
    <property type="match status" value="1"/>
</dbReference>
<dbReference type="Pfam" id="PF18052">
    <property type="entry name" value="Rx_N"/>
    <property type="match status" value="1"/>
</dbReference>
<feature type="domain" description="NB-ARC" evidence="7">
    <location>
        <begin position="177"/>
        <end position="350"/>
    </location>
</feature>
<evidence type="ECO:0000256" key="6">
    <source>
        <dbReference type="SAM" id="Coils"/>
    </source>
</evidence>
<dbReference type="Pfam" id="PF23559">
    <property type="entry name" value="WHD_DRP"/>
    <property type="match status" value="1"/>
</dbReference>